<dbReference type="Proteomes" id="UP000694382">
    <property type="component" value="Unassembled WGS sequence"/>
</dbReference>
<evidence type="ECO:0000313" key="3">
    <source>
        <dbReference type="Proteomes" id="UP000694382"/>
    </source>
</evidence>
<reference evidence="2" key="1">
    <citation type="submission" date="2025-08" db="UniProtKB">
        <authorList>
            <consortium name="Ensembl"/>
        </authorList>
    </citation>
    <scope>IDENTIFICATION</scope>
</reference>
<protein>
    <submittedName>
        <fullName evidence="2">Uncharacterized protein</fullName>
    </submittedName>
</protein>
<feature type="compositionally biased region" description="Pro residues" evidence="1">
    <location>
        <begin position="133"/>
        <end position="143"/>
    </location>
</feature>
<dbReference type="PANTHER" id="PTHR14063">
    <property type="entry name" value="PROTEIN LIN-7 HOMOLOG"/>
    <property type="match status" value="1"/>
</dbReference>
<dbReference type="InterPro" id="IPR001478">
    <property type="entry name" value="PDZ"/>
</dbReference>
<sequence>MGGKEQNSPIYISRVIPGGVADRHGGLKRGDHVNGVSVEGEQHERAVELLKAAQGSVKLVVRYTPRVLRGDGGALREAAHGTAPAAQQLLVIPKPQNPQIPEFSNPKIPKSLSLQIPNSLSSQTPKSLSPQIPEFPNPKPQNP</sequence>
<dbReference type="InterPro" id="IPR036034">
    <property type="entry name" value="PDZ_sf"/>
</dbReference>
<feature type="compositionally biased region" description="Polar residues" evidence="1">
    <location>
        <begin position="112"/>
        <end position="130"/>
    </location>
</feature>
<dbReference type="PROSITE" id="PS50106">
    <property type="entry name" value="PDZ"/>
    <property type="match status" value="1"/>
</dbReference>
<feature type="region of interest" description="Disordered" evidence="1">
    <location>
        <begin position="95"/>
        <end position="143"/>
    </location>
</feature>
<dbReference type="SUPFAM" id="SSF50156">
    <property type="entry name" value="PDZ domain-like"/>
    <property type="match status" value="1"/>
</dbReference>
<proteinExistence type="predicted"/>
<dbReference type="Gene3D" id="2.30.42.10">
    <property type="match status" value="1"/>
</dbReference>
<accession>A0A8U8BH98</accession>
<dbReference type="Pfam" id="PF00595">
    <property type="entry name" value="PDZ"/>
    <property type="match status" value="1"/>
</dbReference>
<dbReference type="Ensembl" id="ENSCPVT00000024528.1">
    <property type="protein sequence ID" value="ENSCPVP00000025961.1"/>
    <property type="gene ID" value="ENSCPVG00000018474.1"/>
</dbReference>
<evidence type="ECO:0000313" key="2">
    <source>
        <dbReference type="Ensembl" id="ENSCPVP00000025961.1"/>
    </source>
</evidence>
<reference evidence="2" key="2">
    <citation type="submission" date="2025-09" db="UniProtKB">
        <authorList>
            <consortium name="Ensembl"/>
        </authorList>
    </citation>
    <scope>IDENTIFICATION</scope>
</reference>
<dbReference type="InterPro" id="IPR051109">
    <property type="entry name" value="MAM_complex_regulator"/>
</dbReference>
<evidence type="ECO:0000256" key="1">
    <source>
        <dbReference type="SAM" id="MobiDB-lite"/>
    </source>
</evidence>
<organism evidence="2 3">
    <name type="scientific">Geospiza parvula</name>
    <name type="common">Small tree-finch</name>
    <name type="synonym">Camarhynchus parvulus</name>
    <dbReference type="NCBI Taxonomy" id="87175"/>
    <lineage>
        <taxon>Eukaryota</taxon>
        <taxon>Metazoa</taxon>
        <taxon>Chordata</taxon>
        <taxon>Craniata</taxon>
        <taxon>Vertebrata</taxon>
        <taxon>Euteleostomi</taxon>
        <taxon>Archelosauria</taxon>
        <taxon>Archosauria</taxon>
        <taxon>Dinosauria</taxon>
        <taxon>Saurischia</taxon>
        <taxon>Theropoda</taxon>
        <taxon>Coelurosauria</taxon>
        <taxon>Aves</taxon>
        <taxon>Neognathae</taxon>
        <taxon>Neoaves</taxon>
        <taxon>Telluraves</taxon>
        <taxon>Australaves</taxon>
        <taxon>Passeriformes</taxon>
        <taxon>Thraupidae</taxon>
        <taxon>Camarhynchus</taxon>
    </lineage>
</organism>
<dbReference type="SMART" id="SM00228">
    <property type="entry name" value="PDZ"/>
    <property type="match status" value="1"/>
</dbReference>
<name>A0A8U8BH98_GEOPR</name>
<keyword evidence="3" id="KW-1185">Reference proteome</keyword>
<dbReference type="AlphaFoldDB" id="A0A8U8BH98"/>